<keyword evidence="6" id="KW-0472">Membrane</keyword>
<proteinExistence type="predicted"/>
<dbReference type="AlphaFoldDB" id="A0A6J2Y8B4"/>
<evidence type="ECO:0000256" key="5">
    <source>
        <dbReference type="ARBA" id="ARBA00022989"/>
    </source>
</evidence>
<evidence type="ECO:0000256" key="2">
    <source>
        <dbReference type="ARBA" id="ARBA00022622"/>
    </source>
</evidence>
<keyword evidence="3" id="KW-0812">Transmembrane</keyword>
<dbReference type="RefSeq" id="XP_030759205.1">
    <property type="nucleotide sequence ID" value="XM_030903345.1"/>
</dbReference>
<evidence type="ECO:0000256" key="4">
    <source>
        <dbReference type="ARBA" id="ARBA00022729"/>
    </source>
</evidence>
<dbReference type="Proteomes" id="UP000504635">
    <property type="component" value="Unplaced"/>
</dbReference>
<dbReference type="InterPro" id="IPR050975">
    <property type="entry name" value="Sleep_regulator"/>
</dbReference>
<evidence type="ECO:0000313" key="9">
    <source>
        <dbReference type="Proteomes" id="UP000504635"/>
    </source>
</evidence>
<sequence>MSKLQVFLSLALLAATARGQATFCHFCNTERDGLPCEDPIDSSRIQVQRCADLAVASNLESFPALDGSANNAAQVCVTLSYTYFDRNVTTRGCDATQTLLYGINYAACEYYDLMYSSYITNFVCTSCQGELCNAAETVEVIEEDEVAEDQQPDGNGADIMSISARFIIVTVLALIML</sequence>
<dbReference type="OrthoDB" id="6775653at2759"/>
<keyword evidence="4 8" id="KW-0732">Signal</keyword>
<evidence type="ECO:0000256" key="3">
    <source>
        <dbReference type="ARBA" id="ARBA00022692"/>
    </source>
</evidence>
<evidence type="ECO:0000256" key="1">
    <source>
        <dbReference type="ARBA" id="ARBA00004589"/>
    </source>
</evidence>
<keyword evidence="9" id="KW-1185">Reference proteome</keyword>
<dbReference type="GO" id="GO:0098552">
    <property type="term" value="C:side of membrane"/>
    <property type="evidence" value="ECO:0007669"/>
    <property type="project" value="UniProtKB-KW"/>
</dbReference>
<accession>A0A6J2Y8B4</accession>
<feature type="signal peptide" evidence="8">
    <location>
        <begin position="1"/>
        <end position="19"/>
    </location>
</feature>
<evidence type="ECO:0000256" key="6">
    <source>
        <dbReference type="ARBA" id="ARBA00023136"/>
    </source>
</evidence>
<dbReference type="GeneID" id="115884694"/>
<evidence type="ECO:0000256" key="7">
    <source>
        <dbReference type="ARBA" id="ARBA00023288"/>
    </source>
</evidence>
<evidence type="ECO:0000256" key="8">
    <source>
        <dbReference type="SAM" id="SignalP"/>
    </source>
</evidence>
<dbReference type="PANTHER" id="PTHR33562">
    <property type="entry name" value="ATILLA, ISOFORM B-RELATED-RELATED"/>
    <property type="match status" value="1"/>
</dbReference>
<evidence type="ECO:0000313" key="10">
    <source>
        <dbReference type="RefSeq" id="XP_030759205.1"/>
    </source>
</evidence>
<gene>
    <name evidence="10" type="primary">LOC115884694</name>
</gene>
<keyword evidence="5" id="KW-1133">Transmembrane helix</keyword>
<organism evidence="9 10">
    <name type="scientific">Sitophilus oryzae</name>
    <name type="common">Rice weevil</name>
    <name type="synonym">Curculio oryzae</name>
    <dbReference type="NCBI Taxonomy" id="7048"/>
    <lineage>
        <taxon>Eukaryota</taxon>
        <taxon>Metazoa</taxon>
        <taxon>Ecdysozoa</taxon>
        <taxon>Arthropoda</taxon>
        <taxon>Hexapoda</taxon>
        <taxon>Insecta</taxon>
        <taxon>Pterygota</taxon>
        <taxon>Neoptera</taxon>
        <taxon>Endopterygota</taxon>
        <taxon>Coleoptera</taxon>
        <taxon>Polyphaga</taxon>
        <taxon>Cucujiformia</taxon>
        <taxon>Curculionidae</taxon>
        <taxon>Dryophthorinae</taxon>
        <taxon>Sitophilus</taxon>
    </lineage>
</organism>
<feature type="chain" id="PRO_5027057694" evidence="8">
    <location>
        <begin position="20"/>
        <end position="177"/>
    </location>
</feature>
<name>A0A6J2Y8B4_SITOR</name>
<keyword evidence="2" id="KW-0336">GPI-anchor</keyword>
<keyword evidence="2" id="KW-0325">Glycoprotein</keyword>
<protein>
    <submittedName>
        <fullName evidence="10">Uncharacterized protein LOC115884694 isoform X2</fullName>
    </submittedName>
</protein>
<keyword evidence="7" id="KW-0449">Lipoprotein</keyword>
<reference evidence="10" key="1">
    <citation type="submission" date="2025-08" db="UniProtKB">
        <authorList>
            <consortium name="RefSeq"/>
        </authorList>
    </citation>
    <scope>IDENTIFICATION</scope>
    <source>
        <tissue evidence="10">Gonads</tissue>
    </source>
</reference>
<comment type="subcellular location">
    <subcellularLocation>
        <location evidence="1">Membrane</location>
        <topology evidence="1">Lipid-anchor</topology>
        <topology evidence="1">GPI-anchor</topology>
    </subcellularLocation>
</comment>